<feature type="domain" description="SH3b" evidence="2">
    <location>
        <begin position="390"/>
        <end position="453"/>
    </location>
</feature>
<dbReference type="SMART" id="SM00287">
    <property type="entry name" value="SH3b"/>
    <property type="match status" value="2"/>
</dbReference>
<comment type="caution">
    <text evidence="3">The sequence shown here is derived from an EMBL/GenBank/DDBJ whole genome shotgun (WGS) entry which is preliminary data.</text>
</comment>
<feature type="domain" description="SH3b" evidence="2">
    <location>
        <begin position="461"/>
        <end position="521"/>
    </location>
</feature>
<sequence length="521" mass="57394">MKQVKFMGSFILCFLLISITFFTKLSFAQTDVPLSITSNFYLPNAIAGMVYETSINAIGGNESYLWSITNGSLPPKLNLITASCFTTPCQAPITISGIPETPGVYTFFITVVSGRESHTKDFEIIVIADTPGEIRGCTADTYRYRQPTKIPGFTITIDGEIVSPDNNGSCYKKQGLSAGLHRAVTTIPSGYSNAYYWACRNCPAEAPTNGHSSFYFPARISNDQANIDVEIFQGEYVVLWWRYFPETPIGWLDKFVLDNTGSFTTGWVLDPGKSGATQNRQIGVTFYVDGPKELGVYSGRIVANIPYSDVEMPFVGDHGFYWHVPDQFKDGNKHELYAYGVDTETGTEYALTQTPQIFVVSSKNSFSTPSTQPTSTPTSPTSPAISPAISTDIQVQVSALNVRQDAALSAPKMSLVYRGEVLKKLEEKNGWIKVQLFNNQIGWVFGQYTTPVAVSAISTSRREVIVTAWVLNVRSGSGINTGVIATVQRNDVLEKIDEKNGWFMIILPNGQNGWVHGKFVK</sequence>
<protein>
    <recommendedName>
        <fullName evidence="2">SH3b domain-containing protein</fullName>
    </recommendedName>
</protein>
<reference evidence="3 4" key="1">
    <citation type="journal article" date="2016" name="Nat. Commun.">
        <title>Thousands of microbial genomes shed light on interconnected biogeochemical processes in an aquifer system.</title>
        <authorList>
            <person name="Anantharaman K."/>
            <person name="Brown C.T."/>
            <person name="Hug L.A."/>
            <person name="Sharon I."/>
            <person name="Castelle C.J."/>
            <person name="Probst A.J."/>
            <person name="Thomas B.C."/>
            <person name="Singh A."/>
            <person name="Wilkins M.J."/>
            <person name="Karaoz U."/>
            <person name="Brodie E.L."/>
            <person name="Williams K.H."/>
            <person name="Hubbard S.S."/>
            <person name="Banfield J.F."/>
        </authorList>
    </citation>
    <scope>NUCLEOTIDE SEQUENCE [LARGE SCALE GENOMIC DNA]</scope>
</reference>
<dbReference type="InterPro" id="IPR003646">
    <property type="entry name" value="SH3-like_bac-type"/>
</dbReference>
<evidence type="ECO:0000313" key="4">
    <source>
        <dbReference type="Proteomes" id="UP000178138"/>
    </source>
</evidence>
<accession>A0A1F6YNI2</accession>
<organism evidence="3 4">
    <name type="scientific">Candidatus Nomurabacteria bacterium RIFOXYA2_FULL_42_12</name>
    <dbReference type="NCBI Taxonomy" id="1801801"/>
    <lineage>
        <taxon>Bacteria</taxon>
        <taxon>Candidatus Nomuraibacteriota</taxon>
    </lineage>
</organism>
<dbReference type="AlphaFoldDB" id="A0A1F6YNI2"/>
<dbReference type="PROSITE" id="PS51781">
    <property type="entry name" value="SH3B"/>
    <property type="match status" value="2"/>
</dbReference>
<dbReference type="Gene3D" id="2.30.30.40">
    <property type="entry name" value="SH3 Domains"/>
    <property type="match status" value="2"/>
</dbReference>
<feature type="compositionally biased region" description="Low complexity" evidence="1">
    <location>
        <begin position="367"/>
        <end position="385"/>
    </location>
</feature>
<dbReference type="Pfam" id="PF08239">
    <property type="entry name" value="SH3_3"/>
    <property type="match status" value="2"/>
</dbReference>
<dbReference type="EMBL" id="MFVZ01000009">
    <property type="protein sequence ID" value="OGJ07933.1"/>
    <property type="molecule type" value="Genomic_DNA"/>
</dbReference>
<dbReference type="PANTHER" id="PTHR34408">
    <property type="entry name" value="FAMILY PROTEIN, PUTATIVE-RELATED"/>
    <property type="match status" value="1"/>
</dbReference>
<evidence type="ECO:0000313" key="3">
    <source>
        <dbReference type="EMBL" id="OGJ07933.1"/>
    </source>
</evidence>
<evidence type="ECO:0000256" key="1">
    <source>
        <dbReference type="SAM" id="MobiDB-lite"/>
    </source>
</evidence>
<dbReference type="Gene3D" id="2.60.40.10">
    <property type="entry name" value="Immunoglobulins"/>
    <property type="match status" value="1"/>
</dbReference>
<name>A0A1F6YNI2_9BACT</name>
<feature type="region of interest" description="Disordered" evidence="1">
    <location>
        <begin position="364"/>
        <end position="385"/>
    </location>
</feature>
<dbReference type="InterPro" id="IPR013783">
    <property type="entry name" value="Ig-like_fold"/>
</dbReference>
<dbReference type="InterPro" id="IPR052354">
    <property type="entry name" value="Cell_Wall_Dynamics_Protein"/>
</dbReference>
<dbReference type="Proteomes" id="UP000178138">
    <property type="component" value="Unassembled WGS sequence"/>
</dbReference>
<evidence type="ECO:0000259" key="2">
    <source>
        <dbReference type="PROSITE" id="PS51781"/>
    </source>
</evidence>
<proteinExistence type="predicted"/>
<gene>
    <name evidence="3" type="ORF">A2225_03150</name>
</gene>
<dbReference type="PANTHER" id="PTHR34408:SF1">
    <property type="entry name" value="GLYCOSYL HYDROLASE FAMILY 19 DOMAIN-CONTAINING PROTEIN HI_1415"/>
    <property type="match status" value="1"/>
</dbReference>